<feature type="signal peptide" evidence="9">
    <location>
        <begin position="1"/>
        <end position="16"/>
    </location>
</feature>
<dbReference type="GO" id="GO:0030328">
    <property type="term" value="P:prenylcysteine catabolic process"/>
    <property type="evidence" value="ECO:0007669"/>
    <property type="project" value="InterPro"/>
</dbReference>
<dbReference type="InterPro" id="IPR010795">
    <property type="entry name" value="Prenylcys_lyase"/>
</dbReference>
<dbReference type="InterPro" id="IPR017046">
    <property type="entry name" value="Prenylcysteine_Oxase1"/>
</dbReference>
<keyword evidence="5" id="KW-0274">FAD</keyword>
<dbReference type="Gene3D" id="3.50.50.60">
    <property type="entry name" value="FAD/NAD(P)-binding domain"/>
    <property type="match status" value="1"/>
</dbReference>
<dbReference type="PANTHER" id="PTHR15944:SF0">
    <property type="entry name" value="PRENYLCYSTEINE LYASE DOMAIN-CONTAINING PROTEIN"/>
    <property type="match status" value="1"/>
</dbReference>
<accession>A0A1Y2LS89</accession>
<evidence type="ECO:0000256" key="9">
    <source>
        <dbReference type="SAM" id="SignalP"/>
    </source>
</evidence>
<keyword evidence="4 9" id="KW-0732">Signal</keyword>
<dbReference type="PIRSF" id="PIRSF036292">
    <property type="entry name" value="Prenylcysteine_oxidase"/>
    <property type="match status" value="1"/>
</dbReference>
<evidence type="ECO:0000256" key="5">
    <source>
        <dbReference type="ARBA" id="ARBA00022827"/>
    </source>
</evidence>
<dbReference type="AlphaFoldDB" id="A0A1Y2LS89"/>
<dbReference type="SUPFAM" id="SSF51905">
    <property type="entry name" value="FAD/NAD(P)-binding domain"/>
    <property type="match status" value="1"/>
</dbReference>
<comment type="cofactor">
    <cofactor evidence="1">
        <name>FAD</name>
        <dbReference type="ChEBI" id="CHEBI:57692"/>
    </cofactor>
</comment>
<evidence type="ECO:0000256" key="6">
    <source>
        <dbReference type="ARBA" id="ARBA00023002"/>
    </source>
</evidence>
<name>A0A1Y2LS89_EPING</name>
<evidence type="ECO:0000313" key="11">
    <source>
        <dbReference type="EMBL" id="OSS46449.1"/>
    </source>
</evidence>
<evidence type="ECO:0000256" key="8">
    <source>
        <dbReference type="SAM" id="MobiDB-lite"/>
    </source>
</evidence>
<protein>
    <recommendedName>
        <fullName evidence="10">Prenylcysteine lyase domain-containing protein</fullName>
    </recommendedName>
</protein>
<evidence type="ECO:0000256" key="7">
    <source>
        <dbReference type="ARBA" id="ARBA00023180"/>
    </source>
</evidence>
<dbReference type="PANTHER" id="PTHR15944">
    <property type="entry name" value="FARNESYLCYSTEINE LYASE"/>
    <property type="match status" value="1"/>
</dbReference>
<reference evidence="11 12" key="1">
    <citation type="journal article" date="2017" name="Genome Announc.">
        <title>Genome sequence of the saprophytic ascomycete Epicoccum nigrum ICMP 19927 strain isolated from New Zealand.</title>
        <authorList>
            <person name="Fokin M."/>
            <person name="Fleetwood D."/>
            <person name="Weir B.S."/>
            <person name="Villas-Boas S.G."/>
        </authorList>
    </citation>
    <scope>NUCLEOTIDE SEQUENCE [LARGE SCALE GENOMIC DNA]</scope>
    <source>
        <strain evidence="11 12">ICMP 19927</strain>
    </source>
</reference>
<proteinExistence type="inferred from homology"/>
<evidence type="ECO:0000313" key="12">
    <source>
        <dbReference type="Proteomes" id="UP000193240"/>
    </source>
</evidence>
<sequence>MLRLSHFIALLPSAVALGTSHVEPATKRVAIIGAGAGGSSAAYHLAQYAASSSIPADITVFERSSYIGGRTTTVDAWSDPSVPIELGGSIFVEVNHILVNATRDFNLSTASHEDSLATRLELPDLGIWNGKEFVLVTRSEDGWWDKAKLLWRYGLAPLKTNRLMKETVGKFLQMYEEPVFPWKNLGETLEHLGLVKTIGVTGEQYLKENGIGDAFANEVIQASTRVNYASNLAYIHGLETMVCMATSGAMQIDGGNWRIFANMLKSSSSIRTHLNTQVSWILRQDDGTYHISANGSTSTFDEVILAAPLQFTNLTISPAPKHKPDVIPYIKLHVTLFASPFKVDPSAFNLGPGEPVPQYILTTLPTSEKPRDGSPGSPGFYSVSMHHTSVNRRATPPRQEFIYKIFSVEPVASTLLSHLLGHHISEPEAESGDVNGTISWVHRKVWHSYPREYPRVTFEEIRLDGDEGALWYTSGIESFISTMETSALSGKNVARLIADKWASEKKGSPSSQDESTSHALPNADAHAQVPLLPPPETDSDAPQLQVGGEGVTLDHLGPLVVNKDGSLSRIANWETMSEREKANTLRVLKKRNQLRLGELEAERDTAAQQQQSEL</sequence>
<dbReference type="EMBL" id="KZ107851">
    <property type="protein sequence ID" value="OSS46449.1"/>
    <property type="molecule type" value="Genomic_DNA"/>
</dbReference>
<organism evidence="11 12">
    <name type="scientific">Epicoccum nigrum</name>
    <name type="common">Soil fungus</name>
    <name type="synonym">Epicoccum purpurascens</name>
    <dbReference type="NCBI Taxonomy" id="105696"/>
    <lineage>
        <taxon>Eukaryota</taxon>
        <taxon>Fungi</taxon>
        <taxon>Dikarya</taxon>
        <taxon>Ascomycota</taxon>
        <taxon>Pezizomycotina</taxon>
        <taxon>Dothideomycetes</taxon>
        <taxon>Pleosporomycetidae</taxon>
        <taxon>Pleosporales</taxon>
        <taxon>Pleosporineae</taxon>
        <taxon>Didymellaceae</taxon>
        <taxon>Epicoccum</taxon>
    </lineage>
</organism>
<dbReference type="Proteomes" id="UP000193240">
    <property type="component" value="Unassembled WGS sequence"/>
</dbReference>
<dbReference type="Pfam" id="PF07156">
    <property type="entry name" value="Prenylcys_lyase"/>
    <property type="match status" value="1"/>
</dbReference>
<keyword evidence="12" id="KW-1185">Reference proteome</keyword>
<feature type="chain" id="PRO_5012688934" description="Prenylcysteine lyase domain-containing protein" evidence="9">
    <location>
        <begin position="17"/>
        <end position="614"/>
    </location>
</feature>
<keyword evidence="7" id="KW-0325">Glycoprotein</keyword>
<dbReference type="InterPro" id="IPR036188">
    <property type="entry name" value="FAD/NAD-bd_sf"/>
</dbReference>
<dbReference type="STRING" id="105696.A0A1Y2LS89"/>
<evidence type="ECO:0000259" key="10">
    <source>
        <dbReference type="Pfam" id="PF07156"/>
    </source>
</evidence>
<dbReference type="InParanoid" id="A0A1Y2LS89"/>
<keyword evidence="6" id="KW-0560">Oxidoreductase</keyword>
<feature type="domain" description="Prenylcysteine lyase" evidence="10">
    <location>
        <begin position="138"/>
        <end position="505"/>
    </location>
</feature>
<dbReference type="GO" id="GO:0030327">
    <property type="term" value="P:prenylated protein catabolic process"/>
    <property type="evidence" value="ECO:0007669"/>
    <property type="project" value="TreeGrafter"/>
</dbReference>
<evidence type="ECO:0000256" key="3">
    <source>
        <dbReference type="ARBA" id="ARBA00022630"/>
    </source>
</evidence>
<keyword evidence="3" id="KW-0285">Flavoprotein</keyword>
<feature type="region of interest" description="Disordered" evidence="8">
    <location>
        <begin position="527"/>
        <end position="550"/>
    </location>
</feature>
<evidence type="ECO:0000256" key="4">
    <source>
        <dbReference type="ARBA" id="ARBA00022729"/>
    </source>
</evidence>
<gene>
    <name evidence="11" type="ORF">B5807_08493</name>
</gene>
<dbReference type="OMA" id="SIGIWDG"/>
<comment type="similarity">
    <text evidence="2">Belongs to the prenylcysteine oxidase family.</text>
</comment>
<dbReference type="Pfam" id="PF13450">
    <property type="entry name" value="NAD_binding_8"/>
    <property type="match status" value="1"/>
</dbReference>
<evidence type="ECO:0000256" key="1">
    <source>
        <dbReference type="ARBA" id="ARBA00001974"/>
    </source>
</evidence>
<evidence type="ECO:0000256" key="2">
    <source>
        <dbReference type="ARBA" id="ARBA00009967"/>
    </source>
</evidence>
<dbReference type="GO" id="GO:0001735">
    <property type="term" value="F:prenylcysteine oxidase activity"/>
    <property type="evidence" value="ECO:0007669"/>
    <property type="project" value="InterPro"/>
</dbReference>